<protein>
    <recommendedName>
        <fullName evidence="6">CCHC-type domain-containing protein</fullName>
    </recommendedName>
</protein>
<evidence type="ECO:0000313" key="5">
    <source>
        <dbReference type="Proteomes" id="UP001497516"/>
    </source>
</evidence>
<feature type="region of interest" description="Disordered" evidence="1">
    <location>
        <begin position="399"/>
        <end position="424"/>
    </location>
</feature>
<evidence type="ECO:0000313" key="4">
    <source>
        <dbReference type="EMBL" id="CAL1378967.1"/>
    </source>
</evidence>
<name>A0AAV2DZU5_9ROSI</name>
<evidence type="ECO:0000259" key="2">
    <source>
        <dbReference type="Pfam" id="PF14111"/>
    </source>
</evidence>
<reference evidence="4 5" key="1">
    <citation type="submission" date="2024-04" db="EMBL/GenBank/DDBJ databases">
        <authorList>
            <person name="Fracassetti M."/>
        </authorList>
    </citation>
    <scope>NUCLEOTIDE SEQUENCE [LARGE SCALE GENOMIC DNA]</scope>
</reference>
<keyword evidence="5" id="KW-1185">Reference proteome</keyword>
<feature type="compositionally biased region" description="Polar residues" evidence="1">
    <location>
        <begin position="399"/>
        <end position="420"/>
    </location>
</feature>
<evidence type="ECO:0008006" key="6">
    <source>
        <dbReference type="Google" id="ProtNLM"/>
    </source>
</evidence>
<dbReference type="EMBL" id="OZ034816">
    <property type="protein sequence ID" value="CAL1378967.1"/>
    <property type="molecule type" value="Genomic_DNA"/>
</dbReference>
<dbReference type="PANTHER" id="PTHR31286:SF167">
    <property type="entry name" value="OS09G0268800 PROTEIN"/>
    <property type="match status" value="1"/>
</dbReference>
<dbReference type="Pfam" id="PF14111">
    <property type="entry name" value="DUF4283"/>
    <property type="match status" value="1"/>
</dbReference>
<gene>
    <name evidence="4" type="ORF">LTRI10_LOCUS20514</name>
</gene>
<feature type="domain" description="DUF4283" evidence="2">
    <location>
        <begin position="160"/>
        <end position="242"/>
    </location>
</feature>
<evidence type="ECO:0000259" key="3">
    <source>
        <dbReference type="Pfam" id="PF14392"/>
    </source>
</evidence>
<sequence length="519" mass="59332">MPKKIRRTAKIEVCMPHKQRTKFTATLVDTSLFKPPLLHTRYTELPHKRKKKLKVAGADSSHLKPHLEPLRSPANIFTPCQFKITNGRYGSKEKGDDGNGYKKNTSDAHMISDIKKPQPKIYSSLLCSLLTSLQTMDVNELINQAEDWDLEMIPDETRVANRNSLIGKVLSERQVNELSMRGMIRAAWLESFKPKINEMPRIKEVDKNTFILDFDTKVEMEAIWEDLPCLLSGTLLQLKRWTGSDNAAEINFNNAEFWIQVHNLPEVFRTEGNISMVKSMFNCVIDLDRSALDAQLYKRFARVFVEANTKKPLLDGFYLRHQQKRIWVAFKYERLMNLCYLCGKINHSKQECEIRGSGAGAAHNLPSVQRWGPWTRANTKMMSPRSVQQHEADLRINRDASSTSNSPGGQPFQTPPTNSERVGPTLGFSPLINQIPLFVSSQNFPFQTDLSPPTVYISPHQNNPSPLFQNQTQFPTFSQTSKVSRNLFEAAHPSPTKLLLLDITHPRKMNLAQLFKTRR</sequence>
<proteinExistence type="predicted"/>
<dbReference type="InterPro" id="IPR025558">
    <property type="entry name" value="DUF4283"/>
</dbReference>
<dbReference type="Pfam" id="PF14392">
    <property type="entry name" value="zf-CCHC_4"/>
    <property type="match status" value="1"/>
</dbReference>
<feature type="domain" description="Zinc knuckle CX2CX4HX4C" evidence="3">
    <location>
        <begin position="322"/>
        <end position="353"/>
    </location>
</feature>
<organism evidence="4 5">
    <name type="scientific">Linum trigynum</name>
    <dbReference type="NCBI Taxonomy" id="586398"/>
    <lineage>
        <taxon>Eukaryota</taxon>
        <taxon>Viridiplantae</taxon>
        <taxon>Streptophyta</taxon>
        <taxon>Embryophyta</taxon>
        <taxon>Tracheophyta</taxon>
        <taxon>Spermatophyta</taxon>
        <taxon>Magnoliopsida</taxon>
        <taxon>eudicotyledons</taxon>
        <taxon>Gunneridae</taxon>
        <taxon>Pentapetalae</taxon>
        <taxon>rosids</taxon>
        <taxon>fabids</taxon>
        <taxon>Malpighiales</taxon>
        <taxon>Linaceae</taxon>
        <taxon>Linum</taxon>
    </lineage>
</organism>
<evidence type="ECO:0000256" key="1">
    <source>
        <dbReference type="SAM" id="MobiDB-lite"/>
    </source>
</evidence>
<dbReference type="Proteomes" id="UP001497516">
    <property type="component" value="Chromosome 3"/>
</dbReference>
<dbReference type="AlphaFoldDB" id="A0AAV2DZU5"/>
<dbReference type="PANTHER" id="PTHR31286">
    <property type="entry name" value="GLYCINE-RICH CELL WALL STRUCTURAL PROTEIN 1.8-LIKE"/>
    <property type="match status" value="1"/>
</dbReference>
<dbReference type="InterPro" id="IPR025836">
    <property type="entry name" value="Zn_knuckle_CX2CX4HX4C"/>
</dbReference>
<dbReference type="InterPro" id="IPR040256">
    <property type="entry name" value="At4g02000-like"/>
</dbReference>
<accession>A0AAV2DZU5</accession>